<dbReference type="SUPFAM" id="SSF52540">
    <property type="entry name" value="P-loop containing nucleoside triphosphate hydrolases"/>
    <property type="match status" value="1"/>
</dbReference>
<dbReference type="EMBL" id="VDFN01000012">
    <property type="protein sequence ID" value="MQS45890.1"/>
    <property type="molecule type" value="Genomic_DNA"/>
</dbReference>
<dbReference type="InterPro" id="IPR050153">
    <property type="entry name" value="Metal_Ion_Import_ABC"/>
</dbReference>
<dbReference type="Pfam" id="PF00005">
    <property type="entry name" value="ABC_tran"/>
    <property type="match status" value="1"/>
</dbReference>
<dbReference type="InterPro" id="IPR027417">
    <property type="entry name" value="P-loop_NTPase"/>
</dbReference>
<accession>A0ABW9P9J1</accession>
<dbReference type="SMART" id="SM00382">
    <property type="entry name" value="AAA"/>
    <property type="match status" value="1"/>
</dbReference>
<evidence type="ECO:0000313" key="6">
    <source>
        <dbReference type="EMBL" id="MQS45890.1"/>
    </source>
</evidence>
<dbReference type="PROSITE" id="PS50893">
    <property type="entry name" value="ABC_TRANSPORTER_2"/>
    <property type="match status" value="1"/>
</dbReference>
<evidence type="ECO:0000256" key="1">
    <source>
        <dbReference type="ARBA" id="ARBA00005417"/>
    </source>
</evidence>
<dbReference type="CDD" id="cd03214">
    <property type="entry name" value="ABC_Iron-Siderophores_B12_Hemin"/>
    <property type="match status" value="1"/>
</dbReference>
<protein>
    <submittedName>
        <fullName evidence="6">ABC transporter ATP-binding protein</fullName>
    </submittedName>
</protein>
<keyword evidence="2" id="KW-0813">Transport</keyword>
<evidence type="ECO:0000256" key="3">
    <source>
        <dbReference type="ARBA" id="ARBA00022741"/>
    </source>
</evidence>
<keyword evidence="4 6" id="KW-0067">ATP-binding</keyword>
<evidence type="ECO:0000256" key="2">
    <source>
        <dbReference type="ARBA" id="ARBA00022448"/>
    </source>
</evidence>
<comment type="caution">
    <text evidence="6">The sequence shown here is derived from an EMBL/GenBank/DDBJ whole genome shotgun (WGS) entry which is preliminary data.</text>
</comment>
<evidence type="ECO:0000256" key="4">
    <source>
        <dbReference type="ARBA" id="ARBA00022840"/>
    </source>
</evidence>
<dbReference type="InterPro" id="IPR003439">
    <property type="entry name" value="ABC_transporter-like_ATP-bd"/>
</dbReference>
<evidence type="ECO:0000313" key="7">
    <source>
        <dbReference type="Proteomes" id="UP000436655"/>
    </source>
</evidence>
<sequence>MSEIYTENLSFAYQTEKIIGNVDLKVDNGQILVILGPNGIGKSTLLSCLSGLHGNYQGKIQLEDEELKSISSRELSHSLAFVSQGVNAKSNLTLYDYLLLGRSSFHSIFSQPEKKDRKKVEAVLEQIGLSQYRAKSVSDMSGGQRQLTQIGRALVQEPKLLIMDEPTSALDYKNQILVLKLIKALSQIDISIIISTHDPNQAMMVGDQVGLLINNQTYLQGETEEVLTEQNLTDLYKTPIVSTYNSKLKRDIFGTKME</sequence>
<evidence type="ECO:0000259" key="5">
    <source>
        <dbReference type="PROSITE" id="PS50893"/>
    </source>
</evidence>
<dbReference type="Proteomes" id="UP000436655">
    <property type="component" value="Unassembled WGS sequence"/>
</dbReference>
<dbReference type="InterPro" id="IPR003593">
    <property type="entry name" value="AAA+_ATPase"/>
</dbReference>
<name>A0ABW9P9J1_9LACO</name>
<dbReference type="Gene3D" id="3.40.50.300">
    <property type="entry name" value="P-loop containing nucleotide triphosphate hydrolases"/>
    <property type="match status" value="1"/>
</dbReference>
<gene>
    <name evidence="6" type="ORF">FHL03_10375</name>
</gene>
<dbReference type="RefSeq" id="WP_153494391.1">
    <property type="nucleotide sequence ID" value="NZ_VDFN01000012.1"/>
</dbReference>
<dbReference type="GO" id="GO:0005524">
    <property type="term" value="F:ATP binding"/>
    <property type="evidence" value="ECO:0007669"/>
    <property type="project" value="UniProtKB-KW"/>
</dbReference>
<keyword evidence="7" id="KW-1185">Reference proteome</keyword>
<proteinExistence type="inferred from homology"/>
<dbReference type="PANTHER" id="PTHR42734">
    <property type="entry name" value="METAL TRANSPORT SYSTEM ATP-BINDING PROTEIN TM_0124-RELATED"/>
    <property type="match status" value="1"/>
</dbReference>
<keyword evidence="3" id="KW-0547">Nucleotide-binding</keyword>
<comment type="similarity">
    <text evidence="1">Belongs to the ABC transporter superfamily.</text>
</comment>
<feature type="domain" description="ABC transporter" evidence="5">
    <location>
        <begin position="4"/>
        <end position="239"/>
    </location>
</feature>
<organism evidence="6 7">
    <name type="scientific">Companilactobacillus mishanensis</name>
    <dbReference type="NCBI Taxonomy" id="2486008"/>
    <lineage>
        <taxon>Bacteria</taxon>
        <taxon>Bacillati</taxon>
        <taxon>Bacillota</taxon>
        <taxon>Bacilli</taxon>
        <taxon>Lactobacillales</taxon>
        <taxon>Lactobacillaceae</taxon>
        <taxon>Companilactobacillus</taxon>
    </lineage>
</organism>
<reference evidence="6 7" key="1">
    <citation type="journal article" date="2019" name="Syst. Appl. Microbiol.">
        <title>Polyphasic characterization of two novel Lactobacillus spp. isolated from blown salami packages: Description of Lactobacillus halodurans sp. nov. and Lactobacillus salsicarnum sp. nov.</title>
        <authorList>
            <person name="Schuster J.A."/>
            <person name="Klingl A."/>
            <person name="Vogel R.F."/>
            <person name="Ehrmann M.A."/>
        </authorList>
    </citation>
    <scope>NUCLEOTIDE SEQUENCE [LARGE SCALE GENOMIC DNA]</scope>
    <source>
        <strain evidence="6 7">TMW 1.2098</strain>
    </source>
</reference>
<dbReference type="PANTHER" id="PTHR42734:SF6">
    <property type="entry name" value="MOLYBDATE IMPORT ATP-BINDING PROTEIN MOLC"/>
    <property type="match status" value="1"/>
</dbReference>